<feature type="transmembrane region" description="Helical" evidence="6">
    <location>
        <begin position="440"/>
        <end position="463"/>
    </location>
</feature>
<comment type="subcellular location">
    <subcellularLocation>
        <location evidence="1">Cell membrane</location>
        <topology evidence="1">Multi-pass membrane protein</topology>
    </subcellularLocation>
</comment>
<feature type="transmembrane region" description="Helical" evidence="6">
    <location>
        <begin position="469"/>
        <end position="492"/>
    </location>
</feature>
<keyword evidence="5 6" id="KW-0472">Membrane</keyword>
<feature type="transmembrane region" description="Helical" evidence="6">
    <location>
        <begin position="400"/>
        <end position="419"/>
    </location>
</feature>
<dbReference type="PANTHER" id="PTHR30250">
    <property type="entry name" value="PST FAMILY PREDICTED COLANIC ACID TRANSPORTER"/>
    <property type="match status" value="1"/>
</dbReference>
<gene>
    <name evidence="7" type="ORF">H9945_07135</name>
</gene>
<dbReference type="Proteomes" id="UP000886803">
    <property type="component" value="Unassembled WGS sequence"/>
</dbReference>
<reference evidence="7" key="1">
    <citation type="journal article" date="2021" name="PeerJ">
        <title>Extensive microbial diversity within the chicken gut microbiome revealed by metagenomics and culture.</title>
        <authorList>
            <person name="Gilroy R."/>
            <person name="Ravi A."/>
            <person name="Getino M."/>
            <person name="Pursley I."/>
            <person name="Horton D.L."/>
            <person name="Alikhan N.F."/>
            <person name="Baker D."/>
            <person name="Gharbi K."/>
            <person name="Hall N."/>
            <person name="Watson M."/>
            <person name="Adriaenssens E.M."/>
            <person name="Foster-Nyarko E."/>
            <person name="Jarju S."/>
            <person name="Secka A."/>
            <person name="Antonio M."/>
            <person name="Oren A."/>
            <person name="Chaudhuri R.R."/>
            <person name="La Ragione R."/>
            <person name="Hildebrand F."/>
            <person name="Pallen M.J."/>
        </authorList>
    </citation>
    <scope>NUCLEOTIDE SEQUENCE</scope>
    <source>
        <strain evidence="7">ChiBcec8-13705</strain>
    </source>
</reference>
<feature type="transmembrane region" description="Helical" evidence="6">
    <location>
        <begin position="179"/>
        <end position="197"/>
    </location>
</feature>
<dbReference type="AlphaFoldDB" id="A0A9D2M6E2"/>
<evidence type="ECO:0000256" key="2">
    <source>
        <dbReference type="ARBA" id="ARBA00022475"/>
    </source>
</evidence>
<name>A0A9D2M6E2_9FIRM</name>
<sequence length="510" mass="56985">MRTKRTLINMAYTLGTSLLLLLLGLATRRLLVTNFGDGIAQATGVVEKLFNFFSIAEFGVGSVISYRLYEQIAAKDEEKISLYMSMYKWAYRAVGLLICLLALAGAALLPWIMPGADMQAAYTVYGLNALSTLSSYFLVTRRLMYTCTQQGYLCTRIDFCFNVATYLARIAISLWWPNYVLYFGITIVFNTCANLVVARRFRKDFPFVTDVRVTLDDFRSLGIFHDLRYYLVHRISNTIYGSSDTIVTSRMGGATLTTNLGNYSSISDSVTNIGNKIMDSFSSGIGNIVYDKAAGENAHDKEVFWGLDLFSYLFGSFVATAYFCLFQPFMTLWMGADRLLPLAFLLLFCLNEYVGWNHRMLGSYRAVLGHFEQDQWFMVASAAVNLLLSFALFVPFGIAGATFATVVAHCIMWFGRVRVVCKQYVKGFLGHYVRVQLAHLVTLALCMGGTAWVCALLPGGWIWLFGRAAVVAVVPNLLNLLFYAWTADAAYLRGTAKRAAGKVLARVRKS</sequence>
<evidence type="ECO:0000256" key="1">
    <source>
        <dbReference type="ARBA" id="ARBA00004651"/>
    </source>
</evidence>
<proteinExistence type="predicted"/>
<feature type="transmembrane region" description="Helical" evidence="6">
    <location>
        <begin position="339"/>
        <end position="356"/>
    </location>
</feature>
<organism evidence="7 8">
    <name type="scientific">Candidatus Gemmiger avicola</name>
    <dbReference type="NCBI Taxonomy" id="2838605"/>
    <lineage>
        <taxon>Bacteria</taxon>
        <taxon>Bacillati</taxon>
        <taxon>Bacillota</taxon>
        <taxon>Clostridia</taxon>
        <taxon>Eubacteriales</taxon>
        <taxon>Gemmiger</taxon>
    </lineage>
</organism>
<dbReference type="PANTHER" id="PTHR30250:SF26">
    <property type="entry name" value="PSMA PROTEIN"/>
    <property type="match status" value="1"/>
</dbReference>
<evidence type="ECO:0000256" key="5">
    <source>
        <dbReference type="ARBA" id="ARBA00023136"/>
    </source>
</evidence>
<evidence type="ECO:0000256" key="6">
    <source>
        <dbReference type="SAM" id="Phobius"/>
    </source>
</evidence>
<dbReference type="InterPro" id="IPR050833">
    <property type="entry name" value="Poly_Biosynth_Transport"/>
</dbReference>
<evidence type="ECO:0000256" key="3">
    <source>
        <dbReference type="ARBA" id="ARBA00022692"/>
    </source>
</evidence>
<keyword evidence="3 6" id="KW-0812">Transmembrane</keyword>
<feature type="transmembrane region" description="Helical" evidence="6">
    <location>
        <begin position="119"/>
        <end position="139"/>
    </location>
</feature>
<accession>A0A9D2M6E2</accession>
<keyword evidence="4 6" id="KW-1133">Transmembrane helix</keyword>
<dbReference type="GO" id="GO:0005886">
    <property type="term" value="C:plasma membrane"/>
    <property type="evidence" value="ECO:0007669"/>
    <property type="project" value="UniProtKB-SubCell"/>
</dbReference>
<evidence type="ECO:0000313" key="8">
    <source>
        <dbReference type="Proteomes" id="UP000886803"/>
    </source>
</evidence>
<evidence type="ECO:0000313" key="7">
    <source>
        <dbReference type="EMBL" id="HJB42255.1"/>
    </source>
</evidence>
<reference evidence="7" key="2">
    <citation type="submission" date="2021-04" db="EMBL/GenBank/DDBJ databases">
        <authorList>
            <person name="Gilroy R."/>
        </authorList>
    </citation>
    <scope>NUCLEOTIDE SEQUENCE</scope>
    <source>
        <strain evidence="7">ChiBcec8-13705</strain>
    </source>
</reference>
<dbReference type="EMBL" id="DWYG01000120">
    <property type="protein sequence ID" value="HJB42255.1"/>
    <property type="molecule type" value="Genomic_DNA"/>
</dbReference>
<feature type="transmembrane region" description="Helical" evidence="6">
    <location>
        <begin position="309"/>
        <end position="333"/>
    </location>
</feature>
<protein>
    <submittedName>
        <fullName evidence="7">Polysaccharide biosynthesis C-terminal domain-containing protein</fullName>
    </submittedName>
</protein>
<keyword evidence="2" id="KW-1003">Cell membrane</keyword>
<feature type="transmembrane region" description="Helical" evidence="6">
    <location>
        <begin position="89"/>
        <end position="113"/>
    </location>
</feature>
<comment type="caution">
    <text evidence="7">The sequence shown here is derived from an EMBL/GenBank/DDBJ whole genome shotgun (WGS) entry which is preliminary data.</text>
</comment>
<evidence type="ECO:0000256" key="4">
    <source>
        <dbReference type="ARBA" id="ARBA00022989"/>
    </source>
</evidence>
<feature type="transmembrane region" description="Helical" evidence="6">
    <location>
        <begin position="52"/>
        <end position="69"/>
    </location>
</feature>